<evidence type="ECO:0008006" key="5">
    <source>
        <dbReference type="Google" id="ProtNLM"/>
    </source>
</evidence>
<sequence length="218" mass="22954">MPASNARLALIVAAANLTACALVGTVLLVTTASGGTPQSQPPPAGQPTTASSVPTAVPSSTTQSSSSSPTPSTLPDNFQPVAGPAGFHTAIPAGWTTSPVRDSPGATQATDPAKPTRFVRYGGASADGEILKSHVDYEKATSKRLAGFARSQLREMTLHGNEAITWDFEWTAPEGLRHVRSVYWRKSGIEYFCYASSLASEWQEMDSILTTMTDNAKP</sequence>
<name>A0A1H3ERT2_9PSEU</name>
<organism evidence="3 4">
    <name type="scientific">Amycolatopsis xylanica</name>
    <dbReference type="NCBI Taxonomy" id="589385"/>
    <lineage>
        <taxon>Bacteria</taxon>
        <taxon>Bacillati</taxon>
        <taxon>Actinomycetota</taxon>
        <taxon>Actinomycetes</taxon>
        <taxon>Pseudonocardiales</taxon>
        <taxon>Pseudonocardiaceae</taxon>
        <taxon>Amycolatopsis</taxon>
    </lineage>
</organism>
<evidence type="ECO:0000313" key="4">
    <source>
        <dbReference type="Proteomes" id="UP000199515"/>
    </source>
</evidence>
<feature type="compositionally biased region" description="Low complexity" evidence="1">
    <location>
        <begin position="47"/>
        <end position="73"/>
    </location>
</feature>
<reference evidence="3 4" key="1">
    <citation type="submission" date="2016-10" db="EMBL/GenBank/DDBJ databases">
        <authorList>
            <person name="de Groot N.N."/>
        </authorList>
    </citation>
    <scope>NUCLEOTIDE SEQUENCE [LARGE SCALE GENOMIC DNA]</scope>
    <source>
        <strain evidence="3 4">CPCC 202699</strain>
    </source>
</reference>
<evidence type="ECO:0000313" key="3">
    <source>
        <dbReference type="EMBL" id="SDX81257.1"/>
    </source>
</evidence>
<dbReference type="EMBL" id="FNON01000003">
    <property type="protein sequence ID" value="SDX81257.1"/>
    <property type="molecule type" value="Genomic_DNA"/>
</dbReference>
<feature type="chain" id="PRO_5011439046" description="Serine/threonine protein kinase" evidence="2">
    <location>
        <begin position="22"/>
        <end position="218"/>
    </location>
</feature>
<dbReference type="STRING" id="589385.SAMN05421504_103944"/>
<evidence type="ECO:0000256" key="2">
    <source>
        <dbReference type="SAM" id="SignalP"/>
    </source>
</evidence>
<accession>A0A1H3ERT2</accession>
<feature type="compositionally biased region" description="Polar residues" evidence="1">
    <location>
        <begin position="95"/>
        <end position="110"/>
    </location>
</feature>
<gene>
    <name evidence="3" type="ORF">SAMN05421504_103944</name>
</gene>
<dbReference type="Proteomes" id="UP000199515">
    <property type="component" value="Unassembled WGS sequence"/>
</dbReference>
<evidence type="ECO:0000256" key="1">
    <source>
        <dbReference type="SAM" id="MobiDB-lite"/>
    </source>
</evidence>
<feature type="signal peptide" evidence="2">
    <location>
        <begin position="1"/>
        <end position="21"/>
    </location>
</feature>
<proteinExistence type="predicted"/>
<keyword evidence="2" id="KW-0732">Signal</keyword>
<dbReference type="RefSeq" id="WP_091290129.1">
    <property type="nucleotide sequence ID" value="NZ_FNON01000003.1"/>
</dbReference>
<protein>
    <recommendedName>
        <fullName evidence="5">Serine/threonine protein kinase</fullName>
    </recommendedName>
</protein>
<dbReference type="AlphaFoldDB" id="A0A1H3ERT2"/>
<dbReference type="OrthoDB" id="3677240at2"/>
<keyword evidence="4" id="KW-1185">Reference proteome</keyword>
<feature type="region of interest" description="Disordered" evidence="1">
    <location>
        <begin position="34"/>
        <end position="117"/>
    </location>
</feature>